<feature type="transmembrane region" description="Helical" evidence="1">
    <location>
        <begin position="82"/>
        <end position="99"/>
    </location>
</feature>
<organism evidence="3 4">
    <name type="scientific">Chelatococcus daeguensis</name>
    <dbReference type="NCBI Taxonomy" id="444444"/>
    <lineage>
        <taxon>Bacteria</taxon>
        <taxon>Pseudomonadati</taxon>
        <taxon>Pseudomonadota</taxon>
        <taxon>Alphaproteobacteria</taxon>
        <taxon>Hyphomicrobiales</taxon>
        <taxon>Chelatococcaceae</taxon>
        <taxon>Chelatococcus</taxon>
    </lineage>
</organism>
<feature type="transmembrane region" description="Helical" evidence="1">
    <location>
        <begin position="126"/>
        <end position="146"/>
    </location>
</feature>
<feature type="domain" description="DUF1468" evidence="2">
    <location>
        <begin position="19"/>
        <end position="151"/>
    </location>
</feature>
<accession>A0AAC9JR43</accession>
<evidence type="ECO:0000259" key="2">
    <source>
        <dbReference type="Pfam" id="PF07331"/>
    </source>
</evidence>
<keyword evidence="1" id="KW-0472">Membrane</keyword>
<keyword evidence="1" id="KW-1133">Transmembrane helix</keyword>
<dbReference type="AlphaFoldDB" id="A0AAC9JR43"/>
<evidence type="ECO:0000256" key="1">
    <source>
        <dbReference type="SAM" id="Phobius"/>
    </source>
</evidence>
<dbReference type="Pfam" id="PF07331">
    <property type="entry name" value="TctB"/>
    <property type="match status" value="1"/>
</dbReference>
<dbReference type="Proteomes" id="UP000182703">
    <property type="component" value="Chromosome"/>
</dbReference>
<keyword evidence="1" id="KW-0812">Transmembrane</keyword>
<feature type="transmembrane region" description="Helical" evidence="1">
    <location>
        <begin position="51"/>
        <end position="70"/>
    </location>
</feature>
<dbReference type="InterPro" id="IPR009936">
    <property type="entry name" value="DUF1468"/>
</dbReference>
<proteinExistence type="predicted"/>
<evidence type="ECO:0000313" key="4">
    <source>
        <dbReference type="Proteomes" id="UP000182703"/>
    </source>
</evidence>
<reference evidence="3 4" key="1">
    <citation type="submission" date="2016-11" db="EMBL/GenBank/DDBJ databases">
        <title>Complete genome sequence of the aerobically denitrifying bacterium Chelatococcus daeguensis TAD1.</title>
        <authorList>
            <person name="Yang Y."/>
            <person name="Huang S."/>
            <person name="Lin E."/>
        </authorList>
    </citation>
    <scope>NUCLEOTIDE SEQUENCE [LARGE SCALE GENOMIC DNA]</scope>
    <source>
        <strain evidence="3 4">TAD1</strain>
    </source>
</reference>
<sequence length="158" mass="16563">MKPMTSSTGPRGAGRSDRVGAIVLLVFALLYGFEASRIAYSFSSDPLGPRVFPMMLAGALALLSVIYLLRPGGAEPWPQGRLLAQSLAIPGLVLAAALLLEPLGFAVAVTILVTGVGRLFGASWRLAILGGLAQAALWFAVFRYLLEVYLPGGAVFGM</sequence>
<dbReference type="KEGG" id="cdq:BOQ54_05130"/>
<dbReference type="EMBL" id="CP018095">
    <property type="protein sequence ID" value="APF36780.1"/>
    <property type="molecule type" value="Genomic_DNA"/>
</dbReference>
<gene>
    <name evidence="3" type="ORF">BOQ54_05130</name>
</gene>
<name>A0AAC9JR43_9HYPH</name>
<protein>
    <submittedName>
        <fullName evidence="3">Tricarboxylic transport</fullName>
    </submittedName>
</protein>
<keyword evidence="4" id="KW-1185">Reference proteome</keyword>
<evidence type="ECO:0000313" key="3">
    <source>
        <dbReference type="EMBL" id="APF36780.1"/>
    </source>
</evidence>